<dbReference type="Proteomes" id="UP001139981">
    <property type="component" value="Unassembled WGS sequence"/>
</dbReference>
<reference evidence="1" key="1">
    <citation type="submission" date="2022-07" db="EMBL/GenBank/DDBJ databases">
        <title>Phylogenomic reconstructions and comparative analyses of Kickxellomycotina fungi.</title>
        <authorList>
            <person name="Reynolds N.K."/>
            <person name="Stajich J.E."/>
            <person name="Barry K."/>
            <person name="Grigoriev I.V."/>
            <person name="Crous P."/>
            <person name="Smith M.E."/>
        </authorList>
    </citation>
    <scope>NUCLEOTIDE SEQUENCE</scope>
    <source>
        <strain evidence="1">CBS 190363</strain>
    </source>
</reference>
<proteinExistence type="predicted"/>
<evidence type="ECO:0000313" key="1">
    <source>
        <dbReference type="EMBL" id="KAJ2895290.1"/>
    </source>
</evidence>
<gene>
    <name evidence="1" type="ORF">IWW38_002345</name>
</gene>
<comment type="caution">
    <text evidence="1">The sequence shown here is derived from an EMBL/GenBank/DDBJ whole genome shotgun (WGS) entry which is preliminary data.</text>
</comment>
<sequence length="555" mass="61123">MLAGGTAAASIARTALDFSIDLALRPSQPNYRLANRRPPTLGTQPFLSLETATAPVISCLGGHYSVVVHQSRVMCTRVETGEVCAIHNAPGPEERFTSIAPVQAASDPADECARVWACTSLGRVMVLNTSNTGSYQEALATSSHAAVICMLPASIGEIWTLREDGLVEAWRDRSADAAHEQPLVPLRKFSISSELQAARRIASQGKMILLYRRELWFAATRSIWVYDTHSFASTSTARAEQPLMVAHLTLTAHDAPIACIASNVAYLDETRIDARGYVFAGTDAGHIIVWRASDYERWRTIDMSNGELEVRITSLACVSDRWLWVGLASGRICVLDIGSDPHPTTVQCPLALGLQDGSSGAVQRRDTVWAVAKEWTAAESPVTCLHVDWSSLLTERQKIQVASVHANGSVYYWDGSLAMDCQYNELRRRTPEFAQVRDITVQINSWNIDSIKPEVLEKTREDQHFLRSWLGALSGQQAPDIIVIGLQEVVDLESKKLTAKSLWKNTTSKSKGKASTKPSADISKRYGLWRSALEKTLSRGMTFSTAYRVVECQNM</sequence>
<organism evidence="1 2">
    <name type="scientific">Coemansia aciculifera</name>
    <dbReference type="NCBI Taxonomy" id="417176"/>
    <lineage>
        <taxon>Eukaryota</taxon>
        <taxon>Fungi</taxon>
        <taxon>Fungi incertae sedis</taxon>
        <taxon>Zoopagomycota</taxon>
        <taxon>Kickxellomycotina</taxon>
        <taxon>Kickxellomycetes</taxon>
        <taxon>Kickxellales</taxon>
        <taxon>Kickxellaceae</taxon>
        <taxon>Coemansia</taxon>
    </lineage>
</organism>
<evidence type="ECO:0000313" key="2">
    <source>
        <dbReference type="Proteomes" id="UP001139981"/>
    </source>
</evidence>
<keyword evidence="2" id="KW-1185">Reference proteome</keyword>
<dbReference type="EMBL" id="JANBVB010000310">
    <property type="protein sequence ID" value="KAJ2895290.1"/>
    <property type="molecule type" value="Genomic_DNA"/>
</dbReference>
<name>A0ACC1M5G0_9FUNG</name>
<feature type="non-terminal residue" evidence="1">
    <location>
        <position position="555"/>
    </location>
</feature>
<accession>A0ACC1M5G0</accession>
<protein>
    <submittedName>
        <fullName evidence="1">Uncharacterized protein</fullName>
    </submittedName>
</protein>